<dbReference type="PANTHER" id="PTHR30578:SF1">
    <property type="entry name" value="NA(+)-TRANSLOCATING NADH-QUINONE REDUCTASE SUBUNIT B"/>
    <property type="match status" value="1"/>
</dbReference>
<sequence length="399" mass="43778">MGLKQFFENIEPQFEKGGKYEKFYALFEAAYTVFYTPGYVNKGRTHVRDNLDLKRMMITVWACTFPAMFLGMFNVGLQAQDALAAGFATPDTWQVAMFGMFGTELTANSGVAALMWYGACWFLPIYAVTFAVGGIWEVLFASVRGHEVNEGFFVTSILFALTLPATIPLWMVALGITFGVVVAKEIFGGTGRNFLNPALAGRAFLFFAYPLNMSGDTTWVVADGFSGATALSQAAQGTLEYGLTQDWWNAFFGFIPGSVGEVSTLAILIGGAVIIYTRIASWRIVSGVMVGMIAVSYLLNFIGSDTNPMFAMPWYWHLVLGGFAFGMMFMATDPVSASFTNNAKWAYGILIGAMAVFIRVINPAFPEGMMLAILFANLFAPLFDHFVVQSNIKRRIARG</sequence>
<comment type="subcellular location">
    <subcellularLocation>
        <location evidence="16">Cell membrane</location>
        <topology evidence="16">Multi-pass membrane protein</topology>
    </subcellularLocation>
</comment>
<evidence type="ECO:0000256" key="15">
    <source>
        <dbReference type="ARBA" id="ARBA00023201"/>
    </source>
</evidence>
<keyword evidence="3" id="KW-0997">Cell inner membrane</keyword>
<keyword evidence="9 16" id="KW-1133">Transmembrane helix</keyword>
<keyword evidence="12 16" id="KW-0406">Ion transport</keyword>
<evidence type="ECO:0000256" key="6">
    <source>
        <dbReference type="ARBA" id="ARBA00022643"/>
    </source>
</evidence>
<dbReference type="PANTHER" id="PTHR30578">
    <property type="entry name" value="ELECTRON TRANSPORT COMPLEX PROTEIN RNFD"/>
    <property type="match status" value="1"/>
</dbReference>
<evidence type="ECO:0000256" key="1">
    <source>
        <dbReference type="ARBA" id="ARBA00022448"/>
    </source>
</evidence>
<comment type="caution">
    <text evidence="17">The sequence shown here is derived from an EMBL/GenBank/DDBJ whole genome shotgun (WGS) entry which is preliminary data.</text>
</comment>
<comment type="subunit">
    <text evidence="16">Composed of six subunits; NqrA, NqrB, NqrC, NqrD, NqrE and NqrF.</text>
</comment>
<keyword evidence="5 16" id="KW-0285">Flavoprotein</keyword>
<gene>
    <name evidence="17" type="primary">nqrB_1</name>
    <name evidence="16" type="synonym">nqrB</name>
    <name evidence="17" type="ORF">TUM4438_09490</name>
</gene>
<dbReference type="InterPro" id="IPR010966">
    <property type="entry name" value="NqrB"/>
</dbReference>
<accession>A0ABQ4P4Z1</accession>
<evidence type="ECO:0000256" key="3">
    <source>
        <dbReference type="ARBA" id="ARBA00022519"/>
    </source>
</evidence>
<evidence type="ECO:0000256" key="9">
    <source>
        <dbReference type="ARBA" id="ARBA00022989"/>
    </source>
</evidence>
<dbReference type="NCBIfam" id="NF003756">
    <property type="entry name" value="PRK05349.1"/>
    <property type="match status" value="1"/>
</dbReference>
<feature type="transmembrane region" description="Helical" evidence="16">
    <location>
        <begin position="344"/>
        <end position="362"/>
    </location>
</feature>
<evidence type="ECO:0000256" key="11">
    <source>
        <dbReference type="ARBA" id="ARBA00023053"/>
    </source>
</evidence>
<feature type="modified residue" description="FMN phosphoryl threonine" evidence="16">
    <location>
        <position position="229"/>
    </location>
</feature>
<evidence type="ECO:0000256" key="7">
    <source>
        <dbReference type="ARBA" id="ARBA00022692"/>
    </source>
</evidence>
<reference evidence="17" key="1">
    <citation type="submission" date="2021-05" db="EMBL/GenBank/DDBJ databases">
        <title>Molecular characterization for Shewanella algae harboring chromosomal blaOXA-55-like strains isolated from clinical and environment sample.</title>
        <authorList>
            <person name="Ohama Y."/>
            <person name="Aoki K."/>
            <person name="Harada S."/>
            <person name="Moriya K."/>
            <person name="Ishii Y."/>
            <person name="Tateda K."/>
        </authorList>
    </citation>
    <scope>NUCLEOTIDE SEQUENCE</scope>
    <source>
        <strain evidence="17">JCM 11563</strain>
    </source>
</reference>
<keyword evidence="2 16" id="KW-1003">Cell membrane</keyword>
<keyword evidence="4 16" id="KW-0597">Phosphoprotein</keyword>
<name>A0ABQ4P4Z1_9GAMM</name>
<organism evidence="17 18">
    <name type="scientific">Shewanella sairae</name>
    <dbReference type="NCBI Taxonomy" id="190310"/>
    <lineage>
        <taxon>Bacteria</taxon>
        <taxon>Pseudomonadati</taxon>
        <taxon>Pseudomonadota</taxon>
        <taxon>Gammaproteobacteria</taxon>
        <taxon>Alteromonadales</taxon>
        <taxon>Shewanellaceae</taxon>
        <taxon>Shewanella</taxon>
    </lineage>
</organism>
<feature type="transmembrane region" description="Helical" evidence="16">
    <location>
        <begin position="251"/>
        <end position="277"/>
    </location>
</feature>
<protein>
    <recommendedName>
        <fullName evidence="16">Na(+)-translocating NADH-quinone reductase subunit B</fullName>
        <shortName evidence="16">Na(+)-NQR subunit B</shortName>
        <shortName evidence="16">Na(+)-translocating NQR subunit B</shortName>
        <ecNumber evidence="16">7.2.1.1</ecNumber>
    </recommendedName>
    <alternativeName>
        <fullName evidence="16">NQR complex subunit B</fullName>
    </alternativeName>
    <alternativeName>
        <fullName evidence="16">NQR-1 subunit B</fullName>
    </alternativeName>
</protein>
<dbReference type="InterPro" id="IPR004338">
    <property type="entry name" value="NqrB/RnfD"/>
</dbReference>
<evidence type="ECO:0000256" key="2">
    <source>
        <dbReference type="ARBA" id="ARBA00022475"/>
    </source>
</evidence>
<evidence type="ECO:0000256" key="5">
    <source>
        <dbReference type="ARBA" id="ARBA00022630"/>
    </source>
</evidence>
<keyword evidence="6 16" id="KW-0288">FMN</keyword>
<keyword evidence="18" id="KW-1185">Reference proteome</keyword>
<dbReference type="EMBL" id="BPEY01000011">
    <property type="protein sequence ID" value="GIU42594.1"/>
    <property type="molecule type" value="Genomic_DNA"/>
</dbReference>
<keyword evidence="1 16" id="KW-0813">Transport</keyword>
<feature type="transmembrane region" description="Helical" evidence="16">
    <location>
        <begin position="114"/>
        <end position="136"/>
    </location>
</feature>
<dbReference type="HAMAP" id="MF_00426">
    <property type="entry name" value="NqrB"/>
    <property type="match status" value="1"/>
</dbReference>
<feature type="transmembrane region" description="Helical" evidence="16">
    <location>
        <begin position="284"/>
        <end position="302"/>
    </location>
</feature>
<comment type="cofactor">
    <cofactor evidence="16">
        <name>FMN</name>
        <dbReference type="ChEBI" id="CHEBI:58210"/>
    </cofactor>
</comment>
<comment type="similarity">
    <text evidence="16">Belongs to the NqrB/RnfD family.</text>
</comment>
<evidence type="ECO:0000256" key="12">
    <source>
        <dbReference type="ARBA" id="ARBA00023065"/>
    </source>
</evidence>
<evidence type="ECO:0000313" key="17">
    <source>
        <dbReference type="EMBL" id="GIU42594.1"/>
    </source>
</evidence>
<dbReference type="EC" id="7.2.1.1" evidence="16"/>
<keyword evidence="13 16" id="KW-0830">Ubiquinone</keyword>
<dbReference type="PIRSF" id="PIRSF016055">
    <property type="entry name" value="NADH-UbQ_OxRdtase_B_su"/>
    <property type="match status" value="1"/>
</dbReference>
<dbReference type="NCBIfam" id="TIGR01937">
    <property type="entry name" value="nqrB"/>
    <property type="match status" value="1"/>
</dbReference>
<feature type="transmembrane region" description="Helical" evidence="16">
    <location>
        <begin position="58"/>
        <end position="77"/>
    </location>
</feature>
<dbReference type="Proteomes" id="UP000887104">
    <property type="component" value="Unassembled WGS sequence"/>
</dbReference>
<evidence type="ECO:0000256" key="4">
    <source>
        <dbReference type="ARBA" id="ARBA00022553"/>
    </source>
</evidence>
<evidence type="ECO:0000256" key="14">
    <source>
        <dbReference type="ARBA" id="ARBA00023136"/>
    </source>
</evidence>
<comment type="function">
    <text evidence="16">NQR complex catalyzes the reduction of ubiquinone-1 to ubiquinol by two successive reactions, coupled with the transport of Na(+) ions from the cytoplasm to the periplasm. NqrA to NqrE are probably involved in the second step, the conversion of ubisemiquinone to ubiquinol.</text>
</comment>
<dbReference type="Pfam" id="PF03116">
    <property type="entry name" value="NQR2_RnfD_RnfE"/>
    <property type="match status" value="1"/>
</dbReference>
<feature type="transmembrane region" description="Helical" evidence="16">
    <location>
        <begin position="156"/>
        <end position="182"/>
    </location>
</feature>
<keyword evidence="14 16" id="KW-0472">Membrane</keyword>
<feature type="transmembrane region" description="Helical" evidence="16">
    <location>
        <begin position="368"/>
        <end position="388"/>
    </location>
</feature>
<evidence type="ECO:0000256" key="10">
    <source>
        <dbReference type="ARBA" id="ARBA00023027"/>
    </source>
</evidence>
<dbReference type="RefSeq" id="WP_220780038.1">
    <property type="nucleotide sequence ID" value="NZ_BPEY01000011.1"/>
</dbReference>
<evidence type="ECO:0000256" key="16">
    <source>
        <dbReference type="HAMAP-Rule" id="MF_00426"/>
    </source>
</evidence>
<keyword evidence="7 16" id="KW-0812">Transmembrane</keyword>
<keyword evidence="8 16" id="KW-1278">Translocase</keyword>
<keyword evidence="15 16" id="KW-0739">Sodium transport</keyword>
<proteinExistence type="inferred from homology"/>
<keyword evidence="11 16" id="KW-0915">Sodium</keyword>
<evidence type="ECO:0000256" key="8">
    <source>
        <dbReference type="ARBA" id="ARBA00022967"/>
    </source>
</evidence>
<comment type="catalytic activity">
    <reaction evidence="16">
        <text>a ubiquinone + n Na(+)(in) + NADH + H(+) = a ubiquinol + n Na(+)(out) + NAD(+)</text>
        <dbReference type="Rhea" id="RHEA:47748"/>
        <dbReference type="Rhea" id="RHEA-COMP:9565"/>
        <dbReference type="Rhea" id="RHEA-COMP:9566"/>
        <dbReference type="ChEBI" id="CHEBI:15378"/>
        <dbReference type="ChEBI" id="CHEBI:16389"/>
        <dbReference type="ChEBI" id="CHEBI:17976"/>
        <dbReference type="ChEBI" id="CHEBI:29101"/>
        <dbReference type="ChEBI" id="CHEBI:57540"/>
        <dbReference type="ChEBI" id="CHEBI:57945"/>
        <dbReference type="EC" id="7.2.1.1"/>
    </reaction>
</comment>
<evidence type="ECO:0000313" key="18">
    <source>
        <dbReference type="Proteomes" id="UP000887104"/>
    </source>
</evidence>
<keyword evidence="10 16" id="KW-0520">NAD</keyword>
<feature type="transmembrane region" description="Helical" evidence="16">
    <location>
        <begin position="314"/>
        <end position="332"/>
    </location>
</feature>
<evidence type="ECO:0000256" key="13">
    <source>
        <dbReference type="ARBA" id="ARBA00023075"/>
    </source>
</evidence>